<dbReference type="GO" id="GO:1904091">
    <property type="term" value="F:non-ribosomal peptide synthetase activity"/>
    <property type="evidence" value="ECO:0000314"/>
    <property type="project" value="CACAO"/>
</dbReference>
<dbReference type="AlphaFoldDB" id="Q8GGN6"/>
<name>Q8GGN6_STRAZ</name>
<reference evidence="4" key="1">
    <citation type="journal article" date="2002" name="J. Bacteriol.">
        <title>Identification and localization of the gene cluster encoding biosynthesis of the antitumor macrolactam leinamycin in Streptomyces atroolivaceus S-140.</title>
        <authorList>
            <person name="Cheng Y.Q."/>
            <person name="Tang G.L."/>
            <person name="Shen B."/>
        </authorList>
    </citation>
    <scope>NUCLEOTIDE SEQUENCE</scope>
</reference>
<reference evidence="4" key="3">
    <citation type="journal article" date="2003" name="Proc. Natl. Acad. Sci. U.S.A.">
        <title>Type I polyketide synthase requiring a discrete acyltransferase for polyketide biosynthesis.</title>
        <authorList>
            <person name="Cheng Y.Q."/>
            <person name="Tang G.L."/>
            <person name="Shen B."/>
        </authorList>
    </citation>
    <scope>NUCLEOTIDE SEQUENCE</scope>
</reference>
<evidence type="ECO:0000256" key="1">
    <source>
        <dbReference type="ARBA" id="ARBA00022450"/>
    </source>
</evidence>
<dbReference type="SUPFAM" id="SSF47336">
    <property type="entry name" value="ACP-like"/>
    <property type="match status" value="1"/>
</dbReference>
<dbReference type="PROSITE" id="PS50075">
    <property type="entry name" value="CARRIER"/>
    <property type="match status" value="1"/>
</dbReference>
<dbReference type="SMR" id="Q8GGN6"/>
<dbReference type="InterPro" id="IPR006162">
    <property type="entry name" value="Ppantetheine_attach_site"/>
</dbReference>
<proteinExistence type="predicted"/>
<keyword evidence="2" id="KW-0597">Phosphoprotein</keyword>
<dbReference type="EMBL" id="AF484556">
    <property type="protein sequence ID" value="AAN85529.1"/>
    <property type="molecule type" value="Genomic_DNA"/>
</dbReference>
<accession>Q8GGN6</accession>
<gene>
    <name evidence="4" type="primary">LnmP</name>
</gene>
<evidence type="ECO:0000313" key="4">
    <source>
        <dbReference type="EMBL" id="AAN85529.1"/>
    </source>
</evidence>
<organism evidence="4">
    <name type="scientific">Streptomyces atroolivaceus</name>
    <dbReference type="NCBI Taxonomy" id="66869"/>
    <lineage>
        <taxon>Bacteria</taxon>
        <taxon>Bacillati</taxon>
        <taxon>Actinomycetota</taxon>
        <taxon>Actinomycetes</taxon>
        <taxon>Kitasatosporales</taxon>
        <taxon>Streptomycetaceae</taxon>
        <taxon>Streptomyces</taxon>
    </lineage>
</organism>
<sequence>MWDHKFETLLRDRLPGLDADAPLTEDLPLAAFGLDSMATVGLIVAIEEDYGTPLPDDAVTPANFITPGTVWELVSSLDGAGR</sequence>
<evidence type="ECO:0000256" key="2">
    <source>
        <dbReference type="ARBA" id="ARBA00022553"/>
    </source>
</evidence>
<dbReference type="InterPro" id="IPR036736">
    <property type="entry name" value="ACP-like_sf"/>
</dbReference>
<reference evidence="4" key="2">
    <citation type="submission" date="2002-02" db="EMBL/GenBank/DDBJ databases">
        <authorList>
            <person name="Cheng Y.-Q."/>
            <person name="Tang G.-L."/>
            <person name="Shen B."/>
        </authorList>
    </citation>
    <scope>NUCLEOTIDE SEQUENCE</scope>
</reference>
<keyword evidence="1" id="KW-0596">Phosphopantetheine</keyword>
<reference evidence="4" key="4">
    <citation type="journal article" date="2004" name="Chem. Biol.">
        <title>Leinamycin biosynthesis revealing unprecedented architectural complexity for a hybrid polyketide synthase and nonribosomal peptide synthetase.</title>
        <authorList>
            <person name="Tang G.L."/>
            <person name="Cheng Y.Q."/>
            <person name="Shen B."/>
        </authorList>
    </citation>
    <scope>NUCLEOTIDE SEQUENCE</scope>
</reference>
<dbReference type="PROSITE" id="PS00012">
    <property type="entry name" value="PHOSPHOPANTETHEINE"/>
    <property type="match status" value="1"/>
</dbReference>
<dbReference type="InterPro" id="IPR009081">
    <property type="entry name" value="PP-bd_ACP"/>
</dbReference>
<dbReference type="FunFam" id="1.10.1200.10:FF:000111">
    <property type="entry name" value="Peptidyl carrier protein type II"/>
    <property type="match status" value="1"/>
</dbReference>
<evidence type="ECO:0000259" key="3">
    <source>
        <dbReference type="PROSITE" id="PS50075"/>
    </source>
</evidence>
<feature type="domain" description="Carrier" evidence="3">
    <location>
        <begin position="1"/>
        <end position="78"/>
    </location>
</feature>
<dbReference type="Gene3D" id="1.10.1200.10">
    <property type="entry name" value="ACP-like"/>
    <property type="match status" value="1"/>
</dbReference>
<dbReference type="Pfam" id="PF00550">
    <property type="entry name" value="PP-binding"/>
    <property type="match status" value="1"/>
</dbReference>
<protein>
    <submittedName>
        <fullName evidence="4">Peptidyl carrier protein type II</fullName>
    </submittedName>
</protein>